<dbReference type="InterPro" id="IPR015422">
    <property type="entry name" value="PyrdxlP-dep_Trfase_small"/>
</dbReference>
<name>A0A930YVG2_9FLAO</name>
<accession>A0A930YVG2</accession>
<dbReference type="InterPro" id="IPR000653">
    <property type="entry name" value="DegT/StrS_aminotransferase"/>
</dbReference>
<dbReference type="InterPro" id="IPR015421">
    <property type="entry name" value="PyrdxlP-dep_Trfase_major"/>
</dbReference>
<comment type="similarity">
    <text evidence="1 2">Belongs to the DegT/DnrJ/EryC1 family.</text>
</comment>
<protein>
    <submittedName>
        <fullName evidence="3">DegT/DnrJ/EryC1/StrS family aminotransferase</fullName>
    </submittedName>
</protein>
<dbReference type="GO" id="GO:0008483">
    <property type="term" value="F:transaminase activity"/>
    <property type="evidence" value="ECO:0007669"/>
    <property type="project" value="UniProtKB-KW"/>
</dbReference>
<dbReference type="Pfam" id="PF01041">
    <property type="entry name" value="DegT_DnrJ_EryC1"/>
    <property type="match status" value="1"/>
</dbReference>
<dbReference type="PIRSF" id="PIRSF000390">
    <property type="entry name" value="PLP_StrS"/>
    <property type="match status" value="1"/>
</dbReference>
<dbReference type="InterPro" id="IPR015424">
    <property type="entry name" value="PyrdxlP-dep_Trfase"/>
</dbReference>
<dbReference type="PANTHER" id="PTHR30244">
    <property type="entry name" value="TRANSAMINASE"/>
    <property type="match status" value="1"/>
</dbReference>
<dbReference type="AlphaFoldDB" id="A0A930YVG2"/>
<dbReference type="RefSeq" id="WP_194739066.1">
    <property type="nucleotide sequence ID" value="NZ_JADKYY010000005.1"/>
</dbReference>
<dbReference type="Gene3D" id="3.90.1150.10">
    <property type="entry name" value="Aspartate Aminotransferase, domain 1"/>
    <property type="match status" value="1"/>
</dbReference>
<keyword evidence="3" id="KW-0032">Aminotransferase</keyword>
<keyword evidence="4" id="KW-1185">Reference proteome</keyword>
<sequence length="361" mass="40665">MIPIFKPYMPQGIDSDLMTILHSGQLSYGRYGKEFENKLRNYLGNDRILTTSTYNQALLMVLSILDLKPGDEIIASPVSCLASNQPFAVKGLSIKWIDVDPKSSTMDISLLRNMITSKTKAIFNNIFCGYAGELEEIYRIGKEFGIPVVDDCIEGFGTKYKGVFTGNTDADITVFSFQTVRLPNTVDGGALAFNNQDLFEKAKLVRDYGIDRSNFRLSNGEINPDCDITMEGYGATMSEVNSFIGLQQMNKLDELFKIQSDNARYWTDFFSNRTDVNSLTISENCTPNYWVYGVLAEDKLGFINEMKDSGFYATGVHINNNIYSVFNNKIDLPGVNEFMRKFVAIPSGWWVNLKSRNRNGN</sequence>
<keyword evidence="3" id="KW-0808">Transferase</keyword>
<dbReference type="Gene3D" id="3.40.640.10">
    <property type="entry name" value="Type I PLP-dependent aspartate aminotransferase-like (Major domain)"/>
    <property type="match status" value="1"/>
</dbReference>
<dbReference type="GO" id="GO:0030170">
    <property type="term" value="F:pyridoxal phosphate binding"/>
    <property type="evidence" value="ECO:0007669"/>
    <property type="project" value="TreeGrafter"/>
</dbReference>
<dbReference type="EMBL" id="JADKYY010000005">
    <property type="protein sequence ID" value="MBF5027133.1"/>
    <property type="molecule type" value="Genomic_DNA"/>
</dbReference>
<dbReference type="GO" id="GO:0000271">
    <property type="term" value="P:polysaccharide biosynthetic process"/>
    <property type="evidence" value="ECO:0007669"/>
    <property type="project" value="TreeGrafter"/>
</dbReference>
<gene>
    <name evidence="3" type="ORF">IC612_04905</name>
</gene>
<dbReference type="PANTHER" id="PTHR30244:SF34">
    <property type="entry name" value="DTDP-4-AMINO-4,6-DIDEOXYGALACTOSE TRANSAMINASE"/>
    <property type="match status" value="1"/>
</dbReference>
<reference evidence="3" key="1">
    <citation type="submission" date="2020-11" db="EMBL/GenBank/DDBJ databases">
        <title>Genome seq and assembly of Planobacterium sp.</title>
        <authorList>
            <person name="Chhetri G."/>
        </authorList>
    </citation>
    <scope>NUCLEOTIDE SEQUENCE</scope>
    <source>
        <strain evidence="3">GCR5</strain>
    </source>
</reference>
<organism evidence="3 4">
    <name type="scientific">Planobacterium oryzisoli</name>
    <dbReference type="NCBI Taxonomy" id="2771435"/>
    <lineage>
        <taxon>Bacteria</taxon>
        <taxon>Pseudomonadati</taxon>
        <taxon>Bacteroidota</taxon>
        <taxon>Flavobacteriia</taxon>
        <taxon>Flavobacteriales</taxon>
        <taxon>Weeksellaceae</taxon>
        <taxon>Chryseobacterium group</taxon>
        <taxon>Chryseobacterium</taxon>
    </lineage>
</organism>
<comment type="caution">
    <text evidence="3">The sequence shown here is derived from an EMBL/GenBank/DDBJ whole genome shotgun (WGS) entry which is preliminary data.</text>
</comment>
<evidence type="ECO:0000313" key="4">
    <source>
        <dbReference type="Proteomes" id="UP000694480"/>
    </source>
</evidence>
<dbReference type="SUPFAM" id="SSF53383">
    <property type="entry name" value="PLP-dependent transferases"/>
    <property type="match status" value="1"/>
</dbReference>
<keyword evidence="2" id="KW-0663">Pyridoxal phosphate</keyword>
<evidence type="ECO:0000256" key="2">
    <source>
        <dbReference type="RuleBase" id="RU004508"/>
    </source>
</evidence>
<evidence type="ECO:0000313" key="3">
    <source>
        <dbReference type="EMBL" id="MBF5027133.1"/>
    </source>
</evidence>
<dbReference type="Proteomes" id="UP000694480">
    <property type="component" value="Unassembled WGS sequence"/>
</dbReference>
<evidence type="ECO:0000256" key="1">
    <source>
        <dbReference type="ARBA" id="ARBA00037999"/>
    </source>
</evidence>
<proteinExistence type="inferred from homology"/>